<feature type="domain" description="CBM1" evidence="12">
    <location>
        <begin position="20"/>
        <end position="56"/>
    </location>
</feature>
<evidence type="ECO:0000256" key="11">
    <source>
        <dbReference type="SAM" id="SignalP"/>
    </source>
</evidence>
<evidence type="ECO:0000256" key="1">
    <source>
        <dbReference type="ARBA" id="ARBA00001678"/>
    </source>
</evidence>
<organism evidence="13 14">
    <name type="scientific">Mycena maculata</name>
    <dbReference type="NCBI Taxonomy" id="230809"/>
    <lineage>
        <taxon>Eukaryota</taxon>
        <taxon>Fungi</taxon>
        <taxon>Dikarya</taxon>
        <taxon>Basidiomycota</taxon>
        <taxon>Agaricomycotina</taxon>
        <taxon>Agaricomycetes</taxon>
        <taxon>Agaricomycetidae</taxon>
        <taxon>Agaricales</taxon>
        <taxon>Marasmiineae</taxon>
        <taxon>Mycenaceae</taxon>
        <taxon>Mycena</taxon>
    </lineage>
</organism>
<dbReference type="SMART" id="SM00236">
    <property type="entry name" value="fCBD"/>
    <property type="match status" value="1"/>
</dbReference>
<comment type="caution">
    <text evidence="13">The sequence shown here is derived from an EMBL/GenBank/DDBJ whole genome shotgun (WGS) entry which is preliminary data.</text>
</comment>
<dbReference type="SUPFAM" id="SSF57180">
    <property type="entry name" value="Cellulose-binding domain"/>
    <property type="match status" value="1"/>
</dbReference>
<feature type="signal peptide" evidence="11">
    <location>
        <begin position="1"/>
        <end position="20"/>
    </location>
</feature>
<keyword evidence="6 11" id="KW-0732">Signal</keyword>
<dbReference type="GO" id="GO:0005576">
    <property type="term" value="C:extracellular region"/>
    <property type="evidence" value="ECO:0007669"/>
    <property type="project" value="UniProtKB-SubCell"/>
</dbReference>
<dbReference type="AlphaFoldDB" id="A0AAD7K1Y3"/>
<dbReference type="EMBL" id="JARJLG010000012">
    <property type="protein sequence ID" value="KAJ7776579.1"/>
    <property type="molecule type" value="Genomic_DNA"/>
</dbReference>
<gene>
    <name evidence="13" type="ORF">DFH07DRAFT_911922</name>
</gene>
<name>A0AAD7K1Y3_9AGAR</name>
<feature type="region of interest" description="Disordered" evidence="10">
    <location>
        <begin position="63"/>
        <end position="84"/>
    </location>
</feature>
<dbReference type="PROSITE" id="PS00562">
    <property type="entry name" value="CBM1_1"/>
    <property type="match status" value="1"/>
</dbReference>
<evidence type="ECO:0000256" key="5">
    <source>
        <dbReference type="ARBA" id="ARBA00022525"/>
    </source>
</evidence>
<evidence type="ECO:0000256" key="8">
    <source>
        <dbReference type="ARBA" id="ARBA00023295"/>
    </source>
</evidence>
<dbReference type="Gene3D" id="3.20.20.80">
    <property type="entry name" value="Glycosidases"/>
    <property type="match status" value="1"/>
</dbReference>
<keyword evidence="5" id="KW-0964">Secreted</keyword>
<feature type="chain" id="PRO_5041951976" description="mannan endo-1,4-beta-mannosidase" evidence="11">
    <location>
        <begin position="21"/>
        <end position="448"/>
    </location>
</feature>
<keyword evidence="7 9" id="KW-0378">Hydrolase</keyword>
<dbReference type="InterPro" id="IPR045053">
    <property type="entry name" value="MAN-like"/>
</dbReference>
<keyword evidence="14" id="KW-1185">Reference proteome</keyword>
<dbReference type="Pfam" id="PF00734">
    <property type="entry name" value="CBM_1"/>
    <property type="match status" value="1"/>
</dbReference>
<dbReference type="GO" id="GO:0030248">
    <property type="term" value="F:cellulose binding"/>
    <property type="evidence" value="ECO:0007669"/>
    <property type="project" value="InterPro"/>
</dbReference>
<evidence type="ECO:0000256" key="6">
    <source>
        <dbReference type="ARBA" id="ARBA00022729"/>
    </source>
</evidence>
<keyword evidence="8 9" id="KW-0326">Glycosidase</keyword>
<dbReference type="PANTHER" id="PTHR31451">
    <property type="match status" value="1"/>
</dbReference>
<dbReference type="InterPro" id="IPR018087">
    <property type="entry name" value="Glyco_hydro_5_CS"/>
</dbReference>
<protein>
    <recommendedName>
        <fullName evidence="4">mannan endo-1,4-beta-mannosidase</fullName>
        <ecNumber evidence="4">3.2.1.78</ecNumber>
    </recommendedName>
</protein>
<evidence type="ECO:0000256" key="9">
    <source>
        <dbReference type="RuleBase" id="RU361153"/>
    </source>
</evidence>
<dbReference type="SUPFAM" id="SSF51445">
    <property type="entry name" value="(Trans)glycosidases"/>
    <property type="match status" value="1"/>
</dbReference>
<reference evidence="13" key="1">
    <citation type="submission" date="2023-03" db="EMBL/GenBank/DDBJ databases">
        <title>Massive genome expansion in bonnet fungi (Mycena s.s.) driven by repeated elements and novel gene families across ecological guilds.</title>
        <authorList>
            <consortium name="Lawrence Berkeley National Laboratory"/>
            <person name="Harder C.B."/>
            <person name="Miyauchi S."/>
            <person name="Viragh M."/>
            <person name="Kuo A."/>
            <person name="Thoen E."/>
            <person name="Andreopoulos B."/>
            <person name="Lu D."/>
            <person name="Skrede I."/>
            <person name="Drula E."/>
            <person name="Henrissat B."/>
            <person name="Morin E."/>
            <person name="Kohler A."/>
            <person name="Barry K."/>
            <person name="LaButti K."/>
            <person name="Morin E."/>
            <person name="Salamov A."/>
            <person name="Lipzen A."/>
            <person name="Mereny Z."/>
            <person name="Hegedus B."/>
            <person name="Baldrian P."/>
            <person name="Stursova M."/>
            <person name="Weitz H."/>
            <person name="Taylor A."/>
            <person name="Grigoriev I.V."/>
            <person name="Nagy L.G."/>
            <person name="Martin F."/>
            <person name="Kauserud H."/>
        </authorList>
    </citation>
    <scope>NUCLEOTIDE SEQUENCE</scope>
    <source>
        <strain evidence="13">CBHHK188m</strain>
    </source>
</reference>
<evidence type="ECO:0000256" key="10">
    <source>
        <dbReference type="SAM" id="MobiDB-lite"/>
    </source>
</evidence>
<comment type="similarity">
    <text evidence="3 9">Belongs to the glycosyl hydrolase 5 (cellulase A) family.</text>
</comment>
<evidence type="ECO:0000313" key="14">
    <source>
        <dbReference type="Proteomes" id="UP001215280"/>
    </source>
</evidence>
<dbReference type="InterPro" id="IPR017853">
    <property type="entry name" value="GH"/>
</dbReference>
<dbReference type="Proteomes" id="UP001215280">
    <property type="component" value="Unassembled WGS sequence"/>
</dbReference>
<dbReference type="GO" id="GO:0046355">
    <property type="term" value="P:mannan catabolic process"/>
    <property type="evidence" value="ECO:0007669"/>
    <property type="project" value="UniProtKB-ARBA"/>
</dbReference>
<evidence type="ECO:0000259" key="12">
    <source>
        <dbReference type="PROSITE" id="PS51164"/>
    </source>
</evidence>
<comment type="subcellular location">
    <subcellularLocation>
        <location evidence="2">Secreted</location>
    </subcellularLocation>
</comment>
<dbReference type="InterPro" id="IPR035971">
    <property type="entry name" value="CBD_sf"/>
</dbReference>
<dbReference type="PANTHER" id="PTHR31451:SF39">
    <property type="entry name" value="MANNAN ENDO-1,4-BETA-MANNOSIDASE 1"/>
    <property type="match status" value="1"/>
</dbReference>
<evidence type="ECO:0000256" key="2">
    <source>
        <dbReference type="ARBA" id="ARBA00004613"/>
    </source>
</evidence>
<dbReference type="PROSITE" id="PS00659">
    <property type="entry name" value="GLYCOSYL_HYDROL_F5"/>
    <property type="match status" value="1"/>
</dbReference>
<evidence type="ECO:0000256" key="3">
    <source>
        <dbReference type="ARBA" id="ARBA00005641"/>
    </source>
</evidence>
<evidence type="ECO:0000256" key="4">
    <source>
        <dbReference type="ARBA" id="ARBA00012706"/>
    </source>
</evidence>
<proteinExistence type="inferred from homology"/>
<comment type="catalytic activity">
    <reaction evidence="1">
        <text>Random hydrolysis of (1-&gt;4)-beta-D-mannosidic linkages in mannans, galactomannans and glucomannans.</text>
        <dbReference type="EC" id="3.2.1.78"/>
    </reaction>
</comment>
<dbReference type="Pfam" id="PF00150">
    <property type="entry name" value="Cellulase"/>
    <property type="match status" value="1"/>
</dbReference>
<dbReference type="GO" id="GO:0016985">
    <property type="term" value="F:mannan endo-1,4-beta-mannosidase activity"/>
    <property type="evidence" value="ECO:0007669"/>
    <property type="project" value="UniProtKB-EC"/>
</dbReference>
<sequence length="448" mass="48212">MIKLNAVLVALALTLPSVLAQSPIYGQCGGIGWTGPTTCATGSVCTFGNPYYSQCLPGVGTTTSPPTSTVSSTSSTASTSTVSTPPPVVTGFVTTNGQKFELNGEEYTLVGSNNYWVGLMNFSPAEMSSAFADMAGAGATTSRTWGFDEVTTDPGIAYYQIWDGATPTINTGANGLENFDNVVAAAKANGIRLIVTLTNNWNNYGGSDVYVDQILGANQFHDYFYSNAQVIAAYKNYVETFVKRYLDEPTILAWELINEPRCAGSTSTASPNCTTETITNWASELSAFIKSIDSNHLVSVGDEGFFNFPNNPNFLYTGDMGVDNVALTTIDTIDFGTFHMYPFDWAQTTDPLGFGDDWIANHTVLVQQALNKPVILEEFGVIESQLDQVTAYTEWYNDVIKDGLTGDLIWQAGSTDVENANDGYMVFPGTSVYTLLTEHAAALKARNA</sequence>
<evidence type="ECO:0000256" key="7">
    <source>
        <dbReference type="ARBA" id="ARBA00022801"/>
    </source>
</evidence>
<evidence type="ECO:0000313" key="13">
    <source>
        <dbReference type="EMBL" id="KAJ7776579.1"/>
    </source>
</evidence>
<accession>A0AAD7K1Y3</accession>
<dbReference type="InterPro" id="IPR000254">
    <property type="entry name" value="CBD"/>
</dbReference>
<dbReference type="EC" id="3.2.1.78" evidence="4"/>
<dbReference type="InterPro" id="IPR001547">
    <property type="entry name" value="Glyco_hydro_5"/>
</dbReference>
<dbReference type="PROSITE" id="PS51164">
    <property type="entry name" value="CBM1_2"/>
    <property type="match status" value="1"/>
</dbReference>